<reference evidence="3" key="1">
    <citation type="submission" date="2021-10" db="EMBL/GenBank/DDBJ databases">
        <title>Tropical sea cucumber genome reveals ecological adaptation and Cuvierian tubules defense mechanism.</title>
        <authorList>
            <person name="Chen T."/>
        </authorList>
    </citation>
    <scope>NUCLEOTIDE SEQUENCE</scope>
    <source>
        <strain evidence="3">Nanhai2018</strain>
        <tissue evidence="3">Muscle</tissue>
    </source>
</reference>
<dbReference type="GO" id="GO:0016491">
    <property type="term" value="F:oxidoreductase activity"/>
    <property type="evidence" value="ECO:0007669"/>
    <property type="project" value="InterPro"/>
</dbReference>
<gene>
    <name evidence="3" type="ORF">HOLleu_10664</name>
</gene>
<comment type="caution">
    <text evidence="3">The sequence shown here is derived from an EMBL/GenBank/DDBJ whole genome shotgun (WGS) entry which is preliminary data.</text>
</comment>
<dbReference type="OrthoDB" id="5046242at2759"/>
<accession>A0A9Q1CF76</accession>
<dbReference type="InterPro" id="IPR036188">
    <property type="entry name" value="FAD/NAD-bd_sf"/>
</dbReference>
<proteinExistence type="predicted"/>
<evidence type="ECO:0000259" key="2">
    <source>
        <dbReference type="Pfam" id="PF01593"/>
    </source>
</evidence>
<organism evidence="3 4">
    <name type="scientific">Holothuria leucospilota</name>
    <name type="common">Black long sea cucumber</name>
    <name type="synonym">Mertensiothuria leucospilota</name>
    <dbReference type="NCBI Taxonomy" id="206669"/>
    <lineage>
        <taxon>Eukaryota</taxon>
        <taxon>Metazoa</taxon>
        <taxon>Echinodermata</taxon>
        <taxon>Eleutherozoa</taxon>
        <taxon>Echinozoa</taxon>
        <taxon>Holothuroidea</taxon>
        <taxon>Aspidochirotacea</taxon>
        <taxon>Aspidochirotida</taxon>
        <taxon>Holothuriidae</taxon>
        <taxon>Holothuria</taxon>
    </lineage>
</organism>
<dbReference type="PANTHER" id="PTHR42923">
    <property type="entry name" value="PROTOPORPHYRINOGEN OXIDASE"/>
    <property type="match status" value="1"/>
</dbReference>
<evidence type="ECO:0000256" key="1">
    <source>
        <dbReference type="SAM" id="SignalP"/>
    </source>
</evidence>
<dbReference type="Proteomes" id="UP001152320">
    <property type="component" value="Chromosome 4"/>
</dbReference>
<name>A0A9Q1CF76_HOLLE</name>
<dbReference type="PANTHER" id="PTHR42923:SF43">
    <property type="entry name" value="AMINE OXIDASE"/>
    <property type="match status" value="1"/>
</dbReference>
<protein>
    <submittedName>
        <fullName evidence="3">Zeta-carotene desaturase, chloroplastic/chromoplastic</fullName>
    </submittedName>
</protein>
<keyword evidence="4" id="KW-1185">Reference proteome</keyword>
<dbReference type="Pfam" id="PF01593">
    <property type="entry name" value="Amino_oxidase"/>
    <property type="match status" value="1"/>
</dbReference>
<evidence type="ECO:0000313" key="3">
    <source>
        <dbReference type="EMBL" id="KAJ8043539.1"/>
    </source>
</evidence>
<keyword evidence="1" id="KW-0732">Signal</keyword>
<feature type="domain" description="Amine oxidase" evidence="2">
    <location>
        <begin position="55"/>
        <end position="511"/>
    </location>
</feature>
<dbReference type="SUPFAM" id="SSF51905">
    <property type="entry name" value="FAD/NAD(P)-binding domain"/>
    <property type="match status" value="1"/>
</dbReference>
<sequence length="532" mass="60153">MGLWRYAIVTLLAALLMYPFLGGGPPRTIHPVNPDAPLRLPDGVTKKVLVIGGGVSGLTTALKLAERGFDVTIKEKELYIGGRFGTQTFRALGEEFHVSHGFHAWFHNYHNFKGILKSLDVEKYYSPWTDNHMAFRDYEWENTYSSGPWPFNLIAIIMRSPNLNPWTAMKAWRVSLDFIYYNHDTVYDVYDNLTYDEWASSCGVVSEFGDIWLKPGISASFNNISLFSAAELLMYSHFFFISSPEAEHRMHSVVDLGTSLINPWAEKLKKLGVKIELGKAMTALQFDAQSGRVTGEVATPAVKYDHAVLAVDFRSTKKIISQSQKLSRDNQRAAAALSRIGGMLDHLPMAQPYKIMKIWFDKNLKEKHHPILQTPQHHPLNVIIQLHQIEEQYRIWSEQSGGSVMEFHMYSWNLGDIADDKLWKTISPTVYEIYPEISDRKFQILTFHVATGNDVASFDRGTAKYRPHSGFPQKHGIPNLNLASDWLQTDYPSALSERSISTGIEAANQILLAEGLRQEPLVVTTSYGPGLI</sequence>
<dbReference type="EMBL" id="JAIZAY010000004">
    <property type="protein sequence ID" value="KAJ8043539.1"/>
    <property type="molecule type" value="Genomic_DNA"/>
</dbReference>
<dbReference type="InterPro" id="IPR002937">
    <property type="entry name" value="Amino_oxidase"/>
</dbReference>
<feature type="signal peptide" evidence="1">
    <location>
        <begin position="1"/>
        <end position="23"/>
    </location>
</feature>
<dbReference type="AlphaFoldDB" id="A0A9Q1CF76"/>
<dbReference type="InterPro" id="IPR050464">
    <property type="entry name" value="Zeta_carotene_desat/Oxidored"/>
</dbReference>
<dbReference type="Gene3D" id="3.50.50.60">
    <property type="entry name" value="FAD/NAD(P)-binding domain"/>
    <property type="match status" value="1"/>
</dbReference>
<feature type="chain" id="PRO_5040440463" evidence="1">
    <location>
        <begin position="24"/>
        <end position="532"/>
    </location>
</feature>
<evidence type="ECO:0000313" key="4">
    <source>
        <dbReference type="Proteomes" id="UP001152320"/>
    </source>
</evidence>